<dbReference type="InterPro" id="IPR035959">
    <property type="entry name" value="RutC-like_sf"/>
</dbReference>
<dbReference type="CDD" id="cd00448">
    <property type="entry name" value="YjgF_YER057c_UK114_family"/>
    <property type="match status" value="3"/>
</dbReference>
<proteinExistence type="predicted"/>
<keyword evidence="2" id="KW-1185">Reference proteome</keyword>
<evidence type="ECO:0000313" key="2">
    <source>
        <dbReference type="Proteomes" id="UP000294664"/>
    </source>
</evidence>
<dbReference type="Gene3D" id="3.30.1330.40">
    <property type="entry name" value="RutC-like"/>
    <property type="match status" value="3"/>
</dbReference>
<dbReference type="InterPro" id="IPR006175">
    <property type="entry name" value="YjgF/YER057c/UK114"/>
</dbReference>
<protein>
    <submittedName>
        <fullName evidence="1">Reactive intermediate/imine deaminase</fullName>
    </submittedName>
</protein>
<sequence>MVEIKRVTSSNPKPLANYSEASLAGGLLFPAGQLASDFKTGVPAEARKHPAFPYYGSDIKLQTRYIMENLKRTFEAAGSSLKNVVKAQVFLTDLNDFSGFDEVWKEYFEVPPPRTTVGTTGLLIRDTLIEIDLVGYAPDLGVHRVVTSENPKPLANYSEAVEIGGLLFLAGQLASDFKTGVAPEARRDPAFPFYGSDIKLQTRYILENLKRTLAAAGSSLEQVVKAQVFLTDLKDFAAFDEVWRDYFKVPPPRTTVGTSGLLIKDTLIEIDLIAYVPKDGLTHEVITSANAKPIANYSEAVAVGPFVFAAGQLASDFKTGVPAEARKHPAFPYYGSDIKLQTRYIMENLKRTFEAAGSSLDQVVKAQVFLTDLNDFAGFDEVWREYFAVPPPRTTIGTSGLLIKDTLIEIDLIGVR</sequence>
<dbReference type="PANTHER" id="PTHR11803">
    <property type="entry name" value="2-IMINOBUTANOATE/2-IMINOPROPANOATE DEAMINASE RIDA"/>
    <property type="match status" value="1"/>
</dbReference>
<accession>A0A4R3LXZ4</accession>
<dbReference type="AlphaFoldDB" id="A0A4R3LXZ4"/>
<evidence type="ECO:0000313" key="1">
    <source>
        <dbReference type="EMBL" id="TCT05502.1"/>
    </source>
</evidence>
<dbReference type="RefSeq" id="WP_132030854.1">
    <property type="nucleotide sequence ID" value="NZ_SMAI01000004.1"/>
</dbReference>
<dbReference type="OrthoDB" id="9808943at2"/>
<gene>
    <name evidence="1" type="ORF">EDC64_10459</name>
</gene>
<organism evidence="1 2">
    <name type="scientific">Aquabacter spiritensis</name>
    <dbReference type="NCBI Taxonomy" id="933073"/>
    <lineage>
        <taxon>Bacteria</taxon>
        <taxon>Pseudomonadati</taxon>
        <taxon>Pseudomonadota</taxon>
        <taxon>Alphaproteobacteria</taxon>
        <taxon>Hyphomicrobiales</taxon>
        <taxon>Xanthobacteraceae</taxon>
        <taxon>Aquabacter</taxon>
    </lineage>
</organism>
<dbReference type="Pfam" id="PF01042">
    <property type="entry name" value="Ribonuc_L-PSP"/>
    <property type="match status" value="3"/>
</dbReference>
<dbReference type="Proteomes" id="UP000294664">
    <property type="component" value="Unassembled WGS sequence"/>
</dbReference>
<dbReference type="EMBL" id="SMAI01000004">
    <property type="protein sequence ID" value="TCT05502.1"/>
    <property type="molecule type" value="Genomic_DNA"/>
</dbReference>
<dbReference type="PANTHER" id="PTHR11803:SF39">
    <property type="entry name" value="2-IMINOBUTANOATE_2-IMINOPROPANOATE DEAMINASE"/>
    <property type="match status" value="1"/>
</dbReference>
<dbReference type="GO" id="GO:0019239">
    <property type="term" value="F:deaminase activity"/>
    <property type="evidence" value="ECO:0007669"/>
    <property type="project" value="TreeGrafter"/>
</dbReference>
<name>A0A4R3LXZ4_9HYPH</name>
<dbReference type="GO" id="GO:0005829">
    <property type="term" value="C:cytosol"/>
    <property type="evidence" value="ECO:0007669"/>
    <property type="project" value="TreeGrafter"/>
</dbReference>
<reference evidence="1 2" key="1">
    <citation type="submission" date="2019-03" db="EMBL/GenBank/DDBJ databases">
        <title>Genomic Encyclopedia of Type Strains, Phase IV (KMG-IV): sequencing the most valuable type-strain genomes for metagenomic binning, comparative biology and taxonomic classification.</title>
        <authorList>
            <person name="Goeker M."/>
        </authorList>
    </citation>
    <scope>NUCLEOTIDE SEQUENCE [LARGE SCALE GENOMIC DNA]</scope>
    <source>
        <strain evidence="1 2">DSM 9035</strain>
    </source>
</reference>
<dbReference type="SUPFAM" id="SSF55298">
    <property type="entry name" value="YjgF-like"/>
    <property type="match status" value="3"/>
</dbReference>
<comment type="caution">
    <text evidence="1">The sequence shown here is derived from an EMBL/GenBank/DDBJ whole genome shotgun (WGS) entry which is preliminary data.</text>
</comment>